<evidence type="ECO:0000256" key="5">
    <source>
        <dbReference type="ARBA" id="ARBA00023239"/>
    </source>
</evidence>
<keyword evidence="6 7" id="KW-0961">Cell wall biogenesis/degradation</keyword>
<evidence type="ECO:0000313" key="10">
    <source>
        <dbReference type="Proteomes" id="UP000247980"/>
    </source>
</evidence>
<dbReference type="HAMAP" id="MF_02065">
    <property type="entry name" value="MltG"/>
    <property type="match status" value="1"/>
</dbReference>
<feature type="site" description="Important for catalytic activity" evidence="7">
    <location>
        <position position="272"/>
    </location>
</feature>
<dbReference type="OrthoDB" id="9814591at2"/>
<sequence>MQPSQYVEYYEAEQPHEEHPEEHYEEYDDEHPEVEYAALPSRRSSRVSKRVRRRRRSLAFLVILALFVGVVFFAVQAIKPMLGGLQAADYPGPGTGSVEIVVPDGATGRTVATELKEKDVVASEQAFLDALTAADGTAALQPGTFSMKAQMKASDAVSVLLAVSNDKVHYAAVAQNLRIKDTLAVLAEGTGISESEFEVLANQPALFGLPAQAKSLEGYLSPGEYRFPIELDAKGILSEMVAATEKSLTEAGITDPADQYRVLTIASIIEFEGNKANYAKISGAIENRINNANGETGGRLESDATVAYGLGLKTYNITAEQKADKSNLYNTFANPGLPVGPIGSPGSEAIVAAAHPESNPYYFWVTVDLKTGETLYAATYAEHLVNVTKYTAWCEANVGECK</sequence>
<feature type="transmembrane region" description="Helical" evidence="7">
    <location>
        <begin position="58"/>
        <end position="78"/>
    </location>
</feature>
<gene>
    <name evidence="7 9" type="primary">mltG</name>
    <name evidence="9" type="ORF">CVS30_17430</name>
</gene>
<dbReference type="GO" id="GO:0008932">
    <property type="term" value="F:lytic endotransglycosylase activity"/>
    <property type="evidence" value="ECO:0007669"/>
    <property type="project" value="UniProtKB-UniRule"/>
</dbReference>
<evidence type="ECO:0000256" key="2">
    <source>
        <dbReference type="ARBA" id="ARBA00022692"/>
    </source>
</evidence>
<keyword evidence="4 7" id="KW-0472">Membrane</keyword>
<evidence type="ECO:0000256" key="8">
    <source>
        <dbReference type="SAM" id="MobiDB-lite"/>
    </source>
</evidence>
<dbReference type="Proteomes" id="UP000247980">
    <property type="component" value="Unassembled WGS sequence"/>
</dbReference>
<dbReference type="GO" id="GO:0071555">
    <property type="term" value="P:cell wall organization"/>
    <property type="evidence" value="ECO:0007669"/>
    <property type="project" value="UniProtKB-KW"/>
</dbReference>
<reference evidence="9 10" key="1">
    <citation type="submission" date="2018-05" db="EMBL/GenBank/DDBJ databases">
        <title>Genetic diversity of glacier-inhabiting Cryobacterium bacteria in China and description of Cryobacterium mengkeensis sp. nov. and Arthrobacter glacialis sp. nov.</title>
        <authorList>
            <person name="Liu Q."/>
            <person name="Xin Y.-H."/>
        </authorList>
    </citation>
    <scope>NUCLEOTIDE SEQUENCE [LARGE SCALE GENOMIC DNA]</scope>
    <source>
        <strain evidence="9 10">B7</strain>
    </source>
</reference>
<dbReference type="GO" id="GO:0009252">
    <property type="term" value="P:peptidoglycan biosynthetic process"/>
    <property type="evidence" value="ECO:0007669"/>
    <property type="project" value="UniProtKB-UniRule"/>
</dbReference>
<evidence type="ECO:0000256" key="7">
    <source>
        <dbReference type="HAMAP-Rule" id="MF_02065"/>
    </source>
</evidence>
<dbReference type="Pfam" id="PF02618">
    <property type="entry name" value="YceG"/>
    <property type="match status" value="1"/>
</dbReference>
<proteinExistence type="inferred from homology"/>
<comment type="catalytic activity">
    <reaction evidence="7">
        <text>a peptidoglycan chain = a peptidoglycan chain with N-acetyl-1,6-anhydromuramyl-[peptide] at the reducing end + a peptidoglycan chain with N-acetylglucosamine at the non-reducing end.</text>
        <dbReference type="EC" id="4.2.2.29"/>
    </reaction>
</comment>
<accession>A0A2V5JJ34</accession>
<protein>
    <recommendedName>
        <fullName evidence="7">Endolytic murein transglycosylase</fullName>
        <ecNumber evidence="7">4.2.2.29</ecNumber>
    </recommendedName>
    <alternativeName>
        <fullName evidence="7">Peptidoglycan lytic transglycosylase</fullName>
    </alternativeName>
    <alternativeName>
        <fullName evidence="7">Peptidoglycan polymerization terminase</fullName>
    </alternativeName>
</protein>
<dbReference type="AlphaFoldDB" id="A0A2V5JJ34"/>
<dbReference type="PANTHER" id="PTHR30518:SF2">
    <property type="entry name" value="ENDOLYTIC MUREIN TRANSGLYCOSYLASE"/>
    <property type="match status" value="1"/>
</dbReference>
<dbReference type="PANTHER" id="PTHR30518">
    <property type="entry name" value="ENDOLYTIC MUREIN TRANSGLYCOSYLASE"/>
    <property type="match status" value="1"/>
</dbReference>
<keyword evidence="10" id="KW-1185">Reference proteome</keyword>
<comment type="function">
    <text evidence="7">Functions as a peptidoglycan terminase that cleaves nascent peptidoglycan strands endolytically to terminate their elongation.</text>
</comment>
<dbReference type="GO" id="GO:0005886">
    <property type="term" value="C:plasma membrane"/>
    <property type="evidence" value="ECO:0007669"/>
    <property type="project" value="UniProtKB-SubCell"/>
</dbReference>
<dbReference type="EC" id="4.2.2.29" evidence="7"/>
<feature type="compositionally biased region" description="Basic and acidic residues" evidence="8">
    <location>
        <begin position="13"/>
        <end position="22"/>
    </location>
</feature>
<keyword evidence="3 7" id="KW-1133">Transmembrane helix</keyword>
<comment type="similarity">
    <text evidence="7">Belongs to the transglycosylase MltG family.</text>
</comment>
<evidence type="ECO:0000256" key="1">
    <source>
        <dbReference type="ARBA" id="ARBA00022475"/>
    </source>
</evidence>
<evidence type="ECO:0000313" key="9">
    <source>
        <dbReference type="EMBL" id="PYI37086.1"/>
    </source>
</evidence>
<comment type="caution">
    <text evidence="9">The sequence shown here is derived from an EMBL/GenBank/DDBJ whole genome shotgun (WGS) entry which is preliminary data.</text>
</comment>
<dbReference type="EMBL" id="QJVC01000030">
    <property type="protein sequence ID" value="PYI37086.1"/>
    <property type="molecule type" value="Genomic_DNA"/>
</dbReference>
<evidence type="ECO:0000256" key="6">
    <source>
        <dbReference type="ARBA" id="ARBA00023316"/>
    </source>
</evidence>
<feature type="region of interest" description="Disordered" evidence="8">
    <location>
        <begin position="1"/>
        <end position="31"/>
    </location>
</feature>
<keyword evidence="2 7" id="KW-0812">Transmembrane</keyword>
<evidence type="ECO:0000256" key="4">
    <source>
        <dbReference type="ARBA" id="ARBA00023136"/>
    </source>
</evidence>
<dbReference type="Gene3D" id="3.30.1490.480">
    <property type="entry name" value="Endolytic murein transglycosylase"/>
    <property type="match status" value="1"/>
</dbReference>
<dbReference type="InterPro" id="IPR003770">
    <property type="entry name" value="MLTG-like"/>
</dbReference>
<dbReference type="NCBIfam" id="TIGR00247">
    <property type="entry name" value="endolytic transglycosylase MltG"/>
    <property type="match status" value="1"/>
</dbReference>
<name>A0A2V5JJ34_9MICC</name>
<evidence type="ECO:0000256" key="3">
    <source>
        <dbReference type="ARBA" id="ARBA00022989"/>
    </source>
</evidence>
<organism evidence="9 10">
    <name type="scientific">Arthrobacter psychrolactophilus</name>
    <dbReference type="NCBI Taxonomy" id="92442"/>
    <lineage>
        <taxon>Bacteria</taxon>
        <taxon>Bacillati</taxon>
        <taxon>Actinomycetota</taxon>
        <taxon>Actinomycetes</taxon>
        <taxon>Micrococcales</taxon>
        <taxon>Micrococcaceae</taxon>
        <taxon>Arthrobacter</taxon>
    </lineage>
</organism>
<keyword evidence="5 7" id="KW-0456">Lyase</keyword>
<keyword evidence="1 7" id="KW-1003">Cell membrane</keyword>
<comment type="subcellular location">
    <subcellularLocation>
        <location evidence="7">Cell membrane</location>
        <topology evidence="7">Single-pass membrane protein</topology>
    </subcellularLocation>
</comment>